<evidence type="ECO:0000259" key="12">
    <source>
        <dbReference type="PROSITE" id="PS51526"/>
    </source>
</evidence>
<evidence type="ECO:0000256" key="9">
    <source>
        <dbReference type="ARBA" id="ARBA00040859"/>
    </source>
</evidence>
<name>A0A3B4A7F2_9GOBI</name>
<evidence type="ECO:0000256" key="11">
    <source>
        <dbReference type="SAM" id="MobiDB-lite"/>
    </source>
</evidence>
<keyword evidence="4" id="KW-0221">Differentiation</keyword>
<dbReference type="InterPro" id="IPR003150">
    <property type="entry name" value="DNA-bd_RFX"/>
</dbReference>
<dbReference type="GO" id="GO:0000981">
    <property type="term" value="F:DNA-binding transcription factor activity, RNA polymerase II-specific"/>
    <property type="evidence" value="ECO:0007669"/>
    <property type="project" value="TreeGrafter"/>
</dbReference>
<evidence type="ECO:0000256" key="8">
    <source>
        <dbReference type="ARBA" id="ARBA00023242"/>
    </source>
</evidence>
<evidence type="ECO:0000256" key="2">
    <source>
        <dbReference type="ARBA" id="ARBA00022473"/>
    </source>
</evidence>
<evidence type="ECO:0000256" key="7">
    <source>
        <dbReference type="ARBA" id="ARBA00023163"/>
    </source>
</evidence>
<dbReference type="GO" id="GO:0000978">
    <property type="term" value="F:RNA polymerase II cis-regulatory region sequence-specific DNA binding"/>
    <property type="evidence" value="ECO:0007669"/>
    <property type="project" value="TreeGrafter"/>
</dbReference>
<organism evidence="13 14">
    <name type="scientific">Periophthalmus magnuspinnatus</name>
    <dbReference type="NCBI Taxonomy" id="409849"/>
    <lineage>
        <taxon>Eukaryota</taxon>
        <taxon>Metazoa</taxon>
        <taxon>Chordata</taxon>
        <taxon>Craniata</taxon>
        <taxon>Vertebrata</taxon>
        <taxon>Euteleostomi</taxon>
        <taxon>Actinopterygii</taxon>
        <taxon>Neopterygii</taxon>
        <taxon>Teleostei</taxon>
        <taxon>Neoteleostei</taxon>
        <taxon>Acanthomorphata</taxon>
        <taxon>Gobiaria</taxon>
        <taxon>Gobiiformes</taxon>
        <taxon>Gobioidei</taxon>
        <taxon>Gobiidae</taxon>
        <taxon>Oxudercinae</taxon>
        <taxon>Periophthalmus</taxon>
    </lineage>
</organism>
<feature type="domain" description="RFX-type winged-helix" evidence="12">
    <location>
        <begin position="170"/>
        <end position="244"/>
    </location>
</feature>
<keyword evidence="14" id="KW-1185">Reference proteome</keyword>
<dbReference type="SUPFAM" id="SSF46785">
    <property type="entry name" value="Winged helix' DNA-binding domain"/>
    <property type="match status" value="1"/>
</dbReference>
<evidence type="ECO:0000256" key="3">
    <source>
        <dbReference type="ARBA" id="ARBA00022491"/>
    </source>
</evidence>
<comment type="subcellular location">
    <subcellularLocation>
        <location evidence="1">Nucleus</location>
    </subcellularLocation>
</comment>
<dbReference type="InterPro" id="IPR036390">
    <property type="entry name" value="WH_DNA-bd_sf"/>
</dbReference>
<keyword evidence="7" id="KW-0804">Transcription</keyword>
<dbReference type="PANTHER" id="PTHR12619:SF20">
    <property type="entry name" value="TRANSCRIPTION FACTOR RFX3"/>
    <property type="match status" value="1"/>
</dbReference>
<dbReference type="STRING" id="409849.ENSPMGP00000012983"/>
<accession>A0A3B4A7F2</accession>
<dbReference type="Proteomes" id="UP000261520">
    <property type="component" value="Unplaced"/>
</dbReference>
<keyword evidence="3" id="KW-0678">Repressor</keyword>
<dbReference type="FunFam" id="1.10.10.10:FF:000017">
    <property type="entry name" value="transcription factor RFX3 isoform X1"/>
    <property type="match status" value="1"/>
</dbReference>
<dbReference type="InterPro" id="IPR036388">
    <property type="entry name" value="WH-like_DNA-bd_sf"/>
</dbReference>
<evidence type="ECO:0000313" key="14">
    <source>
        <dbReference type="Proteomes" id="UP000261520"/>
    </source>
</evidence>
<keyword evidence="8" id="KW-0539">Nucleus</keyword>
<dbReference type="AlphaFoldDB" id="A0A3B4A7F2"/>
<keyword evidence="5" id="KW-0805">Transcription regulation</keyword>
<dbReference type="Pfam" id="PF04589">
    <property type="entry name" value="RFX1_trans_act"/>
    <property type="match status" value="1"/>
</dbReference>
<feature type="region of interest" description="Disordered" evidence="11">
    <location>
        <begin position="1"/>
        <end position="30"/>
    </location>
</feature>
<protein>
    <recommendedName>
        <fullName evidence="9">Transcription factor RFX3</fullName>
    </recommendedName>
    <alternativeName>
        <fullName evidence="10">Regulatory factor X 3</fullName>
    </alternativeName>
</protein>
<dbReference type="InterPro" id="IPR039779">
    <property type="entry name" value="RFX-like"/>
</dbReference>
<dbReference type="GO" id="GO:0030154">
    <property type="term" value="P:cell differentiation"/>
    <property type="evidence" value="ECO:0007669"/>
    <property type="project" value="UniProtKB-KW"/>
</dbReference>
<dbReference type="PANTHER" id="PTHR12619">
    <property type="entry name" value="RFX TRANSCRIPTION FACTOR FAMILY"/>
    <property type="match status" value="1"/>
</dbReference>
<keyword evidence="2" id="KW-0217">Developmental protein</keyword>
<proteinExistence type="predicted"/>
<evidence type="ECO:0000256" key="1">
    <source>
        <dbReference type="ARBA" id="ARBA00004123"/>
    </source>
</evidence>
<evidence type="ECO:0000256" key="6">
    <source>
        <dbReference type="ARBA" id="ARBA00023125"/>
    </source>
</evidence>
<dbReference type="Pfam" id="PF02257">
    <property type="entry name" value="RFX_DNA_binding"/>
    <property type="match status" value="1"/>
</dbReference>
<dbReference type="InterPro" id="IPR057321">
    <property type="entry name" value="RFX1-4/6/8-like_BCD"/>
</dbReference>
<evidence type="ECO:0000256" key="5">
    <source>
        <dbReference type="ARBA" id="ARBA00023015"/>
    </source>
</evidence>
<evidence type="ECO:0000256" key="10">
    <source>
        <dbReference type="ARBA" id="ARBA00042137"/>
    </source>
</evidence>
<dbReference type="Gene3D" id="1.10.10.10">
    <property type="entry name" value="Winged helix-like DNA-binding domain superfamily/Winged helix DNA-binding domain"/>
    <property type="match status" value="1"/>
</dbReference>
<dbReference type="GO" id="GO:0005634">
    <property type="term" value="C:nucleus"/>
    <property type="evidence" value="ECO:0007669"/>
    <property type="project" value="UniProtKB-SubCell"/>
</dbReference>
<dbReference type="Pfam" id="PF25340">
    <property type="entry name" value="BCD_RFX"/>
    <property type="match status" value="1"/>
</dbReference>
<dbReference type="PROSITE" id="PS51526">
    <property type="entry name" value="RFX_DBD"/>
    <property type="match status" value="1"/>
</dbReference>
<reference evidence="13" key="2">
    <citation type="submission" date="2025-09" db="UniProtKB">
        <authorList>
            <consortium name="Ensembl"/>
        </authorList>
    </citation>
    <scope>IDENTIFICATION</scope>
</reference>
<dbReference type="InterPro" id="IPR007668">
    <property type="entry name" value="RFX1_trans_act"/>
</dbReference>
<evidence type="ECO:0000313" key="13">
    <source>
        <dbReference type="Ensembl" id="ENSPMGP00000012983.1"/>
    </source>
</evidence>
<evidence type="ECO:0000256" key="4">
    <source>
        <dbReference type="ARBA" id="ARBA00022782"/>
    </source>
</evidence>
<sequence>MQTPEAGADSTSTVPLQTTVPVQPAGSSQAQTVPQVQHVYPAQVQYVEENSGVYTNGNRRSYTYSETQLYSQNSGGSYFDTQGSSPQVSTVVTSHGLTNNGGGGSGGMSIGLTGAQVISSTSGGYLMDNAGPHTATQAARASPATIEMAIETLQKSEGLSSQRSSLLNSHLQWLLDNYETAEGVSLPRSTLYNHYLRHCQEQKLDPVNAASFGKLIRSIFMGLRTRRLGTGNSKYHYYGIRVKPDSPLNRLQEDMQYMALRQQPVQQKQFKPVQKFDTSSGDSYSGGGQHQPGVAEQTVIAQSQHHQQFLDASRALPDFIELNLGQSLTPENISQEDVKALQSLYREHCEQAILDVVVNLQFSLIEKLWQTFWRYTPPDSAEGATVTENSISEIEGRLPRSQLIVLCRHDSVLKWMSTCDHLMYQALVEILIPDVLRPIPALTQAIRNFAKSLEGWLTNAMNAIPQRMIQTKIAAVSAFAQTLRRYTSLNHLAQAARAVLQNTSQINQMLSDLNRVDFANVQEQASWVCQCEEGVVQHLEQDFKATLQQQSSLEQWAAWLDNVVTQVLKPFEHRPSFPRAARQFLLKWSFYSSMVIRDLTLRSAASFGSFHLIRLLYDEYMFYLVEHRVAQATGETPIGVMGEFDSLNSLTLTNIDKETSGMDSDLEDDTDTCGEPLAKRERSEHEVIQVIQVGALEDGSHPVVGVVQPGVLHSLPQPPPDHSEHILTPSSATPTIRHCSATGNTYASV</sequence>
<keyword evidence="6" id="KW-0238">DNA-binding</keyword>
<dbReference type="Ensembl" id="ENSPMGT00000013857.1">
    <property type="protein sequence ID" value="ENSPMGP00000012983.1"/>
    <property type="gene ID" value="ENSPMGG00000010705.1"/>
</dbReference>
<reference evidence="13" key="1">
    <citation type="submission" date="2025-08" db="UniProtKB">
        <authorList>
            <consortium name="Ensembl"/>
        </authorList>
    </citation>
    <scope>IDENTIFICATION</scope>
</reference>